<organism evidence="2 3">
    <name type="scientific">Subsaximicrobium wynnwilliamsii</name>
    <dbReference type="NCBI Taxonomy" id="291179"/>
    <lineage>
        <taxon>Bacteria</taxon>
        <taxon>Pseudomonadati</taxon>
        <taxon>Bacteroidota</taxon>
        <taxon>Flavobacteriia</taxon>
        <taxon>Flavobacteriales</taxon>
        <taxon>Flavobacteriaceae</taxon>
        <taxon>Subsaximicrobium</taxon>
    </lineage>
</organism>
<feature type="coiled-coil region" evidence="1">
    <location>
        <begin position="305"/>
        <end position="332"/>
    </location>
</feature>
<evidence type="ECO:0000313" key="3">
    <source>
        <dbReference type="Proteomes" id="UP000321578"/>
    </source>
</evidence>
<name>A0A5C6Z9M4_9FLAO</name>
<keyword evidence="3" id="KW-1185">Reference proteome</keyword>
<dbReference type="RefSeq" id="WP_147088507.1">
    <property type="nucleotide sequence ID" value="NZ_VORM01000055.1"/>
</dbReference>
<proteinExistence type="predicted"/>
<gene>
    <name evidence="2" type="ORF">ESY86_20150</name>
</gene>
<dbReference type="AlphaFoldDB" id="A0A5C6Z9M4"/>
<evidence type="ECO:0000313" key="2">
    <source>
        <dbReference type="EMBL" id="TXD86461.1"/>
    </source>
</evidence>
<evidence type="ECO:0000256" key="1">
    <source>
        <dbReference type="SAM" id="Coils"/>
    </source>
</evidence>
<protein>
    <submittedName>
        <fullName evidence="2">Uncharacterized protein</fullName>
    </submittedName>
</protein>
<dbReference type="Proteomes" id="UP000321578">
    <property type="component" value="Unassembled WGS sequence"/>
</dbReference>
<comment type="caution">
    <text evidence="2">The sequence shown here is derived from an EMBL/GenBank/DDBJ whole genome shotgun (WGS) entry which is preliminary data.</text>
</comment>
<dbReference type="EMBL" id="VORO01000058">
    <property type="protein sequence ID" value="TXD86461.1"/>
    <property type="molecule type" value="Genomic_DNA"/>
</dbReference>
<accession>A0A5C6Z9M4</accession>
<reference evidence="2 3" key="1">
    <citation type="submission" date="2019-08" db="EMBL/GenBank/DDBJ databases">
        <title>Genomes of Subsaximicrobium wynnwilliamsii strains.</title>
        <authorList>
            <person name="Bowman J.P."/>
        </authorList>
    </citation>
    <scope>NUCLEOTIDE SEQUENCE [LARGE SCALE GENOMIC DNA]</scope>
    <source>
        <strain evidence="2 3">2-80-2</strain>
    </source>
</reference>
<dbReference type="OrthoDB" id="711462at2"/>
<sequence length="404" mass="48156">MKKITILLILFSVNCFSQIAIEKPNNETEIDQPLVAEFNEKIDLHEYKTAEQFLGLVGKELFFLPENSKYDFYSDQYESISYLPKTKFKLGKARYRPNQLVNLKKWDKELIDFLKLKENYFVVDSVNFYNGAFSFREKINGREFNERQEKYQSSISLSGNVEIYTHHKTSNEIIIFNISNKSSSEKLISVPYFNYLTDKYLDKKIILKKRGYKHYTENYEIENYNRKHLDSSQIFQITKITIKEPNTEYHSHYTPVFSLKKLDNTIEELEFYRIKDNLIFWNDFVAGADLREKRETIRKDSLEKEKIADAKLRQEQRELRQIDNEKKRIVRLNKFVKKYGKEYGEIVTNYKVRIGMTKEMCEDSWGKPESINRTTNAYGTSEQWVYDGGSYLYFDNVKLTSIQN</sequence>
<keyword evidence="1" id="KW-0175">Coiled coil</keyword>